<dbReference type="PANTHER" id="PTHR30406:SF8">
    <property type="entry name" value="SULFATE TRANSPORT SYSTEM PERMEASE PROTEIN CYST"/>
    <property type="match status" value="1"/>
</dbReference>
<keyword evidence="7 9" id="KW-0472">Membrane</keyword>
<evidence type="ECO:0000256" key="9">
    <source>
        <dbReference type="RuleBase" id="RU363032"/>
    </source>
</evidence>
<evidence type="ECO:0000256" key="3">
    <source>
        <dbReference type="ARBA" id="ARBA00022448"/>
    </source>
</evidence>
<feature type="transmembrane region" description="Helical" evidence="9">
    <location>
        <begin position="230"/>
        <end position="254"/>
    </location>
</feature>
<keyword evidence="4 9" id="KW-0812">Transmembrane</keyword>
<dbReference type="NCBIfam" id="TIGR01581">
    <property type="entry name" value="Mo_ABC_porter"/>
    <property type="match status" value="1"/>
</dbReference>
<dbReference type="SUPFAM" id="SSF161098">
    <property type="entry name" value="MetI-like"/>
    <property type="match status" value="1"/>
</dbReference>
<gene>
    <name evidence="11" type="ordered locus">Dret_1820</name>
</gene>
<feature type="transmembrane region" description="Helical" evidence="9">
    <location>
        <begin position="54"/>
        <end position="78"/>
    </location>
</feature>
<evidence type="ECO:0000256" key="6">
    <source>
        <dbReference type="ARBA" id="ARBA00023032"/>
    </source>
</evidence>
<dbReference type="InterPro" id="IPR005667">
    <property type="entry name" value="Sulph_transpt2"/>
</dbReference>
<evidence type="ECO:0000256" key="5">
    <source>
        <dbReference type="ARBA" id="ARBA00022989"/>
    </source>
</evidence>
<accession>C8X3V7</accession>
<dbReference type="KEGG" id="drt:Dret_1820"/>
<dbReference type="eggNOG" id="COG0555">
    <property type="taxonomic scope" value="Bacteria"/>
</dbReference>
<dbReference type="InterPro" id="IPR000515">
    <property type="entry name" value="MetI-like"/>
</dbReference>
<dbReference type="Proteomes" id="UP000001052">
    <property type="component" value="Chromosome"/>
</dbReference>
<dbReference type="GO" id="GO:0015419">
    <property type="term" value="F:ABC-type sulfate transporter activity"/>
    <property type="evidence" value="ECO:0007669"/>
    <property type="project" value="InterPro"/>
</dbReference>
<reference evidence="12" key="1">
    <citation type="submission" date="2009-09" db="EMBL/GenBank/DDBJ databases">
        <title>The complete chromosome of Desulfohalobium retbaense DSM 5692.</title>
        <authorList>
            <consortium name="US DOE Joint Genome Institute (JGI-PGF)"/>
            <person name="Lucas S."/>
            <person name="Copeland A."/>
            <person name="Lapidus A."/>
            <person name="Glavina del Rio T."/>
            <person name="Dalin E."/>
            <person name="Tice H."/>
            <person name="Bruce D."/>
            <person name="Goodwin L."/>
            <person name="Pitluck S."/>
            <person name="Kyrpides N."/>
            <person name="Mavromatis K."/>
            <person name="Ivanova N."/>
            <person name="Mikhailova N."/>
            <person name="Munk A.C."/>
            <person name="Brettin T."/>
            <person name="Detter J.C."/>
            <person name="Han C."/>
            <person name="Tapia R."/>
            <person name="Larimer F."/>
            <person name="Land M."/>
            <person name="Hauser L."/>
            <person name="Markowitz V."/>
            <person name="Cheng J.-F."/>
            <person name="Hugenholtz P."/>
            <person name="Woyke T."/>
            <person name="Wu D."/>
            <person name="Spring S."/>
            <person name="Klenk H.-P."/>
            <person name="Eisen J.A."/>
        </authorList>
    </citation>
    <scope>NUCLEOTIDE SEQUENCE [LARGE SCALE GENOMIC DNA]</scope>
    <source>
        <strain evidence="12">DSM 5692</strain>
    </source>
</reference>
<evidence type="ECO:0000256" key="2">
    <source>
        <dbReference type="ARBA" id="ARBA00011779"/>
    </source>
</evidence>
<name>C8X3V7_DESRD</name>
<reference evidence="11 12" key="2">
    <citation type="journal article" date="2010" name="Stand. Genomic Sci.">
        <title>Complete genome sequence of Desulfohalobium retbaense type strain (HR(100)).</title>
        <authorList>
            <person name="Spring S."/>
            <person name="Nolan M."/>
            <person name="Lapidus A."/>
            <person name="Glavina Del Rio T."/>
            <person name="Copeland A."/>
            <person name="Tice H."/>
            <person name="Cheng J.F."/>
            <person name="Lucas S."/>
            <person name="Land M."/>
            <person name="Chen F."/>
            <person name="Bruce D."/>
            <person name="Goodwin L."/>
            <person name="Pitluck S."/>
            <person name="Ivanova N."/>
            <person name="Mavromatis K."/>
            <person name="Mikhailova N."/>
            <person name="Pati A."/>
            <person name="Chen A."/>
            <person name="Palaniappan K."/>
            <person name="Hauser L."/>
            <person name="Chang Y.J."/>
            <person name="Jeffries C.D."/>
            <person name="Munk C."/>
            <person name="Kiss H."/>
            <person name="Chain P."/>
            <person name="Han C."/>
            <person name="Brettin T."/>
            <person name="Detter J.C."/>
            <person name="Schuler E."/>
            <person name="Goker M."/>
            <person name="Rohde M."/>
            <person name="Bristow J."/>
            <person name="Eisen J.A."/>
            <person name="Markowitz V."/>
            <person name="Hugenholtz P."/>
            <person name="Kyrpides N.C."/>
            <person name="Klenk H.P."/>
        </authorList>
    </citation>
    <scope>NUCLEOTIDE SEQUENCE [LARGE SCALE GENOMIC DNA]</scope>
    <source>
        <strain evidence="11 12">DSM 5692</strain>
    </source>
</reference>
<comment type="similarity">
    <text evidence="9">Belongs to the binding-protein-dependent transport system permease family.</text>
</comment>
<comment type="subunit">
    <text evidence="2">The complex is composed of two ATP-binding proteins (CysA), two transmembrane proteins (CysT and CysW) and a solute-binding protein (CysP).</text>
</comment>
<comment type="function">
    <text evidence="8">Part of the ABC transporter complex CysAWTP (TC 3.A.1.6.1) involved in sulfate/thiosulfate import. Probably responsible for the translocation of the substrate across the membrane.</text>
</comment>
<keyword evidence="12" id="KW-1185">Reference proteome</keyword>
<feature type="transmembrane region" description="Helical" evidence="9">
    <location>
        <begin position="123"/>
        <end position="147"/>
    </location>
</feature>
<dbReference type="InterPro" id="IPR006469">
    <property type="entry name" value="NifC_ABC_porter"/>
</dbReference>
<comment type="subcellular location">
    <subcellularLocation>
        <location evidence="1 9">Cell membrane</location>
        <topology evidence="1 9">Multi-pass membrane protein</topology>
    </subcellularLocation>
</comment>
<evidence type="ECO:0000256" key="4">
    <source>
        <dbReference type="ARBA" id="ARBA00022692"/>
    </source>
</evidence>
<feature type="domain" description="ABC transmembrane type-1" evidence="10">
    <location>
        <begin position="52"/>
        <end position="254"/>
    </location>
</feature>
<keyword evidence="6" id="KW-0764">Sulfate transport</keyword>
<dbReference type="CDD" id="cd06261">
    <property type="entry name" value="TM_PBP2"/>
    <property type="match status" value="1"/>
</dbReference>
<evidence type="ECO:0000313" key="12">
    <source>
        <dbReference type="Proteomes" id="UP000001052"/>
    </source>
</evidence>
<dbReference type="PANTHER" id="PTHR30406">
    <property type="entry name" value="SULFATE TRANSPORT SYSTEM PERMEASE PROTEIN"/>
    <property type="match status" value="1"/>
</dbReference>
<keyword evidence="3 9" id="KW-0813">Transport</keyword>
<dbReference type="EMBL" id="CP001734">
    <property type="protein sequence ID" value="ACV69104.1"/>
    <property type="molecule type" value="Genomic_DNA"/>
</dbReference>
<evidence type="ECO:0000256" key="1">
    <source>
        <dbReference type="ARBA" id="ARBA00004651"/>
    </source>
</evidence>
<evidence type="ECO:0000313" key="11">
    <source>
        <dbReference type="EMBL" id="ACV69104.1"/>
    </source>
</evidence>
<dbReference type="InterPro" id="IPR035906">
    <property type="entry name" value="MetI-like_sf"/>
</dbReference>
<dbReference type="Gene3D" id="1.10.3720.10">
    <property type="entry name" value="MetI-like"/>
    <property type="match status" value="1"/>
</dbReference>
<evidence type="ECO:0000256" key="8">
    <source>
        <dbReference type="ARBA" id="ARBA00025323"/>
    </source>
</evidence>
<dbReference type="GO" id="GO:0005886">
    <property type="term" value="C:plasma membrane"/>
    <property type="evidence" value="ECO:0007669"/>
    <property type="project" value="UniProtKB-SubCell"/>
</dbReference>
<feature type="transmembrane region" description="Helical" evidence="9">
    <location>
        <begin position="188"/>
        <end position="210"/>
    </location>
</feature>
<dbReference type="OrthoDB" id="9795403at2"/>
<proteinExistence type="inferred from homology"/>
<dbReference type="PROSITE" id="PS50928">
    <property type="entry name" value="ABC_TM1"/>
    <property type="match status" value="1"/>
</dbReference>
<dbReference type="HOGENOM" id="CLU_016047_14_3_7"/>
<dbReference type="STRING" id="485915.Dret_1820"/>
<protein>
    <submittedName>
        <fullName evidence="11">NifC-like ABC-type porter</fullName>
    </submittedName>
</protein>
<dbReference type="AlphaFoldDB" id="C8X3V7"/>
<evidence type="ECO:0000259" key="10">
    <source>
        <dbReference type="PROSITE" id="PS50928"/>
    </source>
</evidence>
<feature type="transmembrane region" description="Helical" evidence="9">
    <location>
        <begin position="90"/>
        <end position="111"/>
    </location>
</feature>
<organism evidence="11 12">
    <name type="scientific">Desulfohalobium retbaense (strain ATCC 49708 / DSM 5692 / JCM 16813 / HR100)</name>
    <dbReference type="NCBI Taxonomy" id="485915"/>
    <lineage>
        <taxon>Bacteria</taxon>
        <taxon>Pseudomonadati</taxon>
        <taxon>Thermodesulfobacteriota</taxon>
        <taxon>Desulfovibrionia</taxon>
        <taxon>Desulfovibrionales</taxon>
        <taxon>Desulfohalobiaceae</taxon>
        <taxon>Desulfohalobium</taxon>
    </lineage>
</organism>
<dbReference type="Pfam" id="PF00528">
    <property type="entry name" value="BPD_transp_1"/>
    <property type="match status" value="1"/>
</dbReference>
<feature type="transmembrane region" description="Helical" evidence="9">
    <location>
        <begin position="7"/>
        <end position="34"/>
    </location>
</feature>
<sequence>MFRPVNLFRLVLVALSFGVTGILVLAIGSFFVVADWAEVGHNLLDPTLLASLRLSLWTAASSALLVMLCALPIGLALSRYAFRGRGLVKAVVDLPVAFPELVLGLCLLLCFGKTPVGKWLSAVGLPLVFTKQGVVAAQFFTALPYAIRIMKSTYDFIDPRLEFVSRSLGYSSLQTFWNVTLPMAKSGLVAAGVISFARCLGTFGTVLILAGGSAGKTDTLPIHLYLNISYGNLSLAMTSGMVLIAVAFAAIFLFEKTEARL</sequence>
<evidence type="ECO:0000256" key="7">
    <source>
        <dbReference type="ARBA" id="ARBA00023136"/>
    </source>
</evidence>
<dbReference type="RefSeq" id="WP_015752247.1">
    <property type="nucleotide sequence ID" value="NC_013223.1"/>
</dbReference>
<keyword evidence="5 9" id="KW-1133">Transmembrane helix</keyword>